<comment type="caution">
    <text evidence="3">The sequence shown here is derived from an EMBL/GenBank/DDBJ whole genome shotgun (WGS) entry which is preliminary data.</text>
</comment>
<feature type="transmembrane region" description="Helical" evidence="2">
    <location>
        <begin position="696"/>
        <end position="713"/>
    </location>
</feature>
<gene>
    <name evidence="3" type="ORF">Plil01_001119800</name>
</gene>
<evidence type="ECO:0000256" key="1">
    <source>
        <dbReference type="SAM" id="MobiDB-lite"/>
    </source>
</evidence>
<keyword evidence="2" id="KW-0472">Membrane</keyword>
<sequence length="1008" mass="114552">MQPGYARLHGGELADNYDRGSSQLEDGEDPESKRPAMSSADENDYDSLWENVDDSGEIRSPRDHSAHSIIDALSSQLQKREIPQYLDEFEVVIPDAEVVVGAVPIEEVQQREQQVEEAKLRQAELESSLYRQREIHLAQQEAFARERLLLEARRRHAELVLKDRQIAETMRLRARRIGHVFQQAETHLKDTLKKQEARVEQLYGSLMPSRVPQSRKRYRVEWTRIPLTIRVRARILNAVKDKLPPGQYVMVVTLYDRLGGHALHWTNWDPEVSPSEVKASDSSSSRTRVGRPNFTKPFHHRGRFYNTEVVVNQDMFVVCPPDIELRPGNTLIFELFMLSQATASAYAGANLMTMPKRRHRRGGQFLDQAVTMQTDHVVAWGTLPLTTPEFQVVQGKFKLPLLRGEMDHTMDKYQDMERMYQHDLSSWLCNLYVQVYHLPKPPAVLLHRAPQNRPTGDDEPFDAEIDERGGLVRLMLPEVENNHQRYMRKMSATLNSTSQAVRKRSQYPAHQISKGEIGLREADESDTGNQVAQTKNSNKHGVSAVVKPYSSASTLLVDEEETKSAKRPRSDAMAMQQTLNLSHKAIPVEKGDLEDNVRESLLTDQSSSRHLGFDGLYASDHFGSIDEEIDTREEDDGKVNGQHLQLDTENYAFSVNDAASMETARHQRFHAQRKMHYLKHELLVDLGFSNWHTLEFWRIVAILLFACWIRLYYTWQTVATHTEIGLLSLGVLGNTMMFAFLSGAAALGQRYVGDLPAFGSNFVVCAGIATVLDPFLVLLVDVLSHHYGCSQLCECSVSLTASGCSCVNGDWFKLYVRFQAQEGSGLVGIFIVIILYVALTCLSLVGLYVYLLYIHMNGRMLDVYRRVHGHENTFFVPHDAEISLQELQTVCAQAIRWKGPRGTQRKVFVHEYALSDPLDPLFRETNTHVAVYNVELDGSRQLHRHFLKMPDGAVLELFGELGYNTDGNWKSDAPQEAASLALLYNILQDVQRDENSVSMTTSCLFDNL</sequence>
<proteinExistence type="predicted"/>
<feature type="transmembrane region" description="Helical" evidence="2">
    <location>
        <begin position="826"/>
        <end position="851"/>
    </location>
</feature>
<evidence type="ECO:0000256" key="2">
    <source>
        <dbReference type="SAM" id="Phobius"/>
    </source>
</evidence>
<dbReference type="InterPro" id="IPR031390">
    <property type="entry name" value="OFCC1"/>
</dbReference>
<keyword evidence="2" id="KW-1133">Transmembrane helix</keyword>
<reference evidence="3" key="1">
    <citation type="submission" date="2023-04" db="EMBL/GenBank/DDBJ databases">
        <title>Phytophthora lilii NBRC 32176.</title>
        <authorList>
            <person name="Ichikawa N."/>
            <person name="Sato H."/>
            <person name="Tonouchi N."/>
        </authorList>
    </citation>
    <scope>NUCLEOTIDE SEQUENCE</scope>
    <source>
        <strain evidence="3">NBRC 32176</strain>
    </source>
</reference>
<keyword evidence="4" id="KW-1185">Reference proteome</keyword>
<dbReference type="PANTHER" id="PTHR33862">
    <property type="entry name" value="OROFACIAL CLEFT 1 CANDIDATE GENE 1 PROTEIN"/>
    <property type="match status" value="1"/>
</dbReference>
<dbReference type="OrthoDB" id="347244at2759"/>
<feature type="region of interest" description="Disordered" evidence="1">
    <location>
        <begin position="272"/>
        <end position="293"/>
    </location>
</feature>
<feature type="compositionally biased region" description="Basic and acidic residues" evidence="1">
    <location>
        <begin position="9"/>
        <end position="18"/>
    </location>
</feature>
<protein>
    <submittedName>
        <fullName evidence="3">Unnamed protein product</fullName>
    </submittedName>
</protein>
<feature type="compositionally biased region" description="Polar residues" evidence="1">
    <location>
        <begin position="527"/>
        <end position="540"/>
    </location>
</feature>
<dbReference type="Proteomes" id="UP001165083">
    <property type="component" value="Unassembled WGS sequence"/>
</dbReference>
<organism evidence="3 4">
    <name type="scientific">Phytophthora lilii</name>
    <dbReference type="NCBI Taxonomy" id="2077276"/>
    <lineage>
        <taxon>Eukaryota</taxon>
        <taxon>Sar</taxon>
        <taxon>Stramenopiles</taxon>
        <taxon>Oomycota</taxon>
        <taxon>Peronosporomycetes</taxon>
        <taxon>Peronosporales</taxon>
        <taxon>Peronosporaceae</taxon>
        <taxon>Phytophthora</taxon>
    </lineage>
</organism>
<feature type="region of interest" description="Disordered" evidence="1">
    <location>
        <begin position="1"/>
        <end position="63"/>
    </location>
</feature>
<accession>A0A9W6U6A5</accession>
<feature type="transmembrane region" description="Helical" evidence="2">
    <location>
        <begin position="759"/>
        <end position="780"/>
    </location>
</feature>
<feature type="transmembrane region" description="Helical" evidence="2">
    <location>
        <begin position="725"/>
        <end position="747"/>
    </location>
</feature>
<evidence type="ECO:0000313" key="4">
    <source>
        <dbReference type="Proteomes" id="UP001165083"/>
    </source>
</evidence>
<keyword evidence="2" id="KW-0812">Transmembrane</keyword>
<dbReference type="EMBL" id="BSXW01000631">
    <property type="protein sequence ID" value="GMF26844.1"/>
    <property type="molecule type" value="Genomic_DNA"/>
</dbReference>
<dbReference type="PANTHER" id="PTHR33862:SF3">
    <property type="entry name" value="OROFACIAL CLEFT 1 CANDIDATE GENE 1 PROTEIN"/>
    <property type="match status" value="1"/>
</dbReference>
<evidence type="ECO:0000313" key="3">
    <source>
        <dbReference type="EMBL" id="GMF26844.1"/>
    </source>
</evidence>
<feature type="compositionally biased region" description="Acidic residues" evidence="1">
    <location>
        <begin position="41"/>
        <end position="55"/>
    </location>
</feature>
<feature type="region of interest" description="Disordered" evidence="1">
    <location>
        <begin position="498"/>
        <end position="542"/>
    </location>
</feature>
<name>A0A9W6U6A5_9STRA</name>
<dbReference type="AlphaFoldDB" id="A0A9W6U6A5"/>